<protein>
    <recommendedName>
        <fullName evidence="5">GPI anchored protein</fullName>
    </recommendedName>
</protein>
<evidence type="ECO:0008006" key="5">
    <source>
        <dbReference type="Google" id="ProtNLM"/>
    </source>
</evidence>
<keyword evidence="4" id="KW-1185">Reference proteome</keyword>
<dbReference type="InterPro" id="IPR052982">
    <property type="entry name" value="SRP1/TIP1-like"/>
</dbReference>
<feature type="chain" id="PRO_5040201308" description="GPI anchored protein" evidence="2">
    <location>
        <begin position="18"/>
        <end position="225"/>
    </location>
</feature>
<accession>A0A9P8MTS4</accession>
<feature type="signal peptide" evidence="2">
    <location>
        <begin position="1"/>
        <end position="17"/>
    </location>
</feature>
<sequence>MKYSIIALSALFAAGQATLEFTNSEFNVKPGRDFPLTCNNGGCASRCTITLMRGPNRNDMKPVKVVGEGVGMEFTITPSADWPAGPLAFKITNTVGEENWSLAFPFEGTGAVDSGATDVASSSPAVSTAIYASALSSGMASSAAAEVTASVSSIPIAVATPGQSSLINSSSSTTSMSAPPRNLNATSGSNSAGSSSSSVPTSGVDRVSASLALVAGIAAVMAYFN</sequence>
<dbReference type="EMBL" id="JAIZPD010000009">
    <property type="protein sequence ID" value="KAH0960937.1"/>
    <property type="molecule type" value="Genomic_DNA"/>
</dbReference>
<dbReference type="PANTHER" id="PTHR40633:SF1">
    <property type="entry name" value="GPI ANCHORED SERINE-THREONINE RICH PROTEIN (AFU_ORTHOLOGUE AFUA_1G03630)"/>
    <property type="match status" value="1"/>
</dbReference>
<feature type="compositionally biased region" description="Low complexity" evidence="1">
    <location>
        <begin position="184"/>
        <end position="201"/>
    </location>
</feature>
<evidence type="ECO:0000256" key="1">
    <source>
        <dbReference type="SAM" id="MobiDB-lite"/>
    </source>
</evidence>
<feature type="compositionally biased region" description="Low complexity" evidence="1">
    <location>
        <begin position="164"/>
        <end position="177"/>
    </location>
</feature>
<dbReference type="GeneID" id="68357219"/>
<name>A0A9P8MTS4_9HYPO</name>
<reference evidence="3" key="1">
    <citation type="submission" date="2021-09" db="EMBL/GenBank/DDBJ databases">
        <title>A high-quality genome of the endoparasitic fungus Hirsutella rhossiliensis with a comparison of Hirsutella genomes reveals transposable elements contributing to genome size variation.</title>
        <authorList>
            <person name="Lin R."/>
            <person name="Jiao Y."/>
            <person name="Sun X."/>
            <person name="Ling J."/>
            <person name="Xie B."/>
            <person name="Cheng X."/>
        </authorList>
    </citation>
    <scope>NUCLEOTIDE SEQUENCE</scope>
    <source>
        <strain evidence="3">HR02</strain>
    </source>
</reference>
<gene>
    <name evidence="3" type="ORF">HRG_08090</name>
</gene>
<evidence type="ECO:0000313" key="3">
    <source>
        <dbReference type="EMBL" id="KAH0960937.1"/>
    </source>
</evidence>
<evidence type="ECO:0000256" key="2">
    <source>
        <dbReference type="SAM" id="SignalP"/>
    </source>
</evidence>
<feature type="region of interest" description="Disordered" evidence="1">
    <location>
        <begin position="164"/>
        <end position="201"/>
    </location>
</feature>
<proteinExistence type="predicted"/>
<keyword evidence="2" id="KW-0732">Signal</keyword>
<dbReference type="Proteomes" id="UP000824596">
    <property type="component" value="Unassembled WGS sequence"/>
</dbReference>
<organism evidence="3 4">
    <name type="scientific">Hirsutella rhossiliensis</name>
    <dbReference type="NCBI Taxonomy" id="111463"/>
    <lineage>
        <taxon>Eukaryota</taxon>
        <taxon>Fungi</taxon>
        <taxon>Dikarya</taxon>
        <taxon>Ascomycota</taxon>
        <taxon>Pezizomycotina</taxon>
        <taxon>Sordariomycetes</taxon>
        <taxon>Hypocreomycetidae</taxon>
        <taxon>Hypocreales</taxon>
        <taxon>Ophiocordycipitaceae</taxon>
        <taxon>Hirsutella</taxon>
    </lineage>
</organism>
<comment type="caution">
    <text evidence="3">The sequence shown here is derived from an EMBL/GenBank/DDBJ whole genome shotgun (WGS) entry which is preliminary data.</text>
</comment>
<dbReference type="OrthoDB" id="5589325at2759"/>
<dbReference type="PANTHER" id="PTHR40633">
    <property type="entry name" value="MATRIX PROTEIN, PUTATIVE (AFU_ORTHOLOGUE AFUA_8G05410)-RELATED"/>
    <property type="match status" value="1"/>
</dbReference>
<dbReference type="AlphaFoldDB" id="A0A9P8MTS4"/>
<evidence type="ECO:0000313" key="4">
    <source>
        <dbReference type="Proteomes" id="UP000824596"/>
    </source>
</evidence>
<dbReference type="RefSeq" id="XP_044718450.1">
    <property type="nucleotide sequence ID" value="XM_044866561.1"/>
</dbReference>